<dbReference type="RefSeq" id="WP_135472895.1">
    <property type="nucleotide sequence ID" value="NZ_CP039394.1"/>
</dbReference>
<comment type="subunit">
    <text evidence="2">Homotetramer.</text>
</comment>
<dbReference type="AlphaFoldDB" id="A0A4P7VSD7"/>
<dbReference type="GO" id="GO:0009295">
    <property type="term" value="C:nucleoid"/>
    <property type="evidence" value="ECO:0007669"/>
    <property type="project" value="TreeGrafter"/>
</dbReference>
<dbReference type="GeneID" id="82151204"/>
<evidence type="ECO:0000256" key="3">
    <source>
        <dbReference type="PIRNR" id="PIRNR002070"/>
    </source>
</evidence>
<dbReference type="Gene3D" id="2.40.50.140">
    <property type="entry name" value="Nucleic acid-binding proteins"/>
    <property type="match status" value="1"/>
</dbReference>
<comment type="caution">
    <text evidence="2">Lacks conserved residue(s) required for the propagation of feature annotation.</text>
</comment>
<dbReference type="NCBIfam" id="TIGR00621">
    <property type="entry name" value="ssb"/>
    <property type="match status" value="1"/>
</dbReference>
<name>A0A4P7VSD7_9BACT</name>
<dbReference type="PIRSF" id="PIRSF002070">
    <property type="entry name" value="SSB"/>
    <property type="match status" value="1"/>
</dbReference>
<dbReference type="InterPro" id="IPR011344">
    <property type="entry name" value="ssDNA-bd"/>
</dbReference>
<reference evidence="5 6" key="1">
    <citation type="submission" date="2019-02" db="EMBL/GenBank/DDBJ databases">
        <title>Isolation and identification of novel species under the genus Muribaculum.</title>
        <authorList>
            <person name="Miyake S."/>
            <person name="Ding Y."/>
            <person name="Low A."/>
            <person name="Soh M."/>
            <person name="Seedorf H."/>
        </authorList>
    </citation>
    <scope>NUCLEOTIDE SEQUENCE [LARGE SCALE GENOMIC DNA]</scope>
    <source>
        <strain evidence="5 6">TLL-A4</strain>
        <plasmid evidence="6">ptaa-4-1</plasmid>
    </source>
</reference>
<keyword evidence="5" id="KW-0614">Plasmid</keyword>
<dbReference type="CDD" id="cd04496">
    <property type="entry name" value="SSB_OBF"/>
    <property type="match status" value="1"/>
</dbReference>
<dbReference type="Pfam" id="PF00436">
    <property type="entry name" value="SSB"/>
    <property type="match status" value="1"/>
</dbReference>
<gene>
    <name evidence="5" type="primary">ssb</name>
    <name evidence="5" type="ORF">E7746_14665</name>
</gene>
<geneLocation type="plasmid" evidence="6">
    <name>ptaa-4-1</name>
</geneLocation>
<protein>
    <recommendedName>
        <fullName evidence="2 3">Single-stranded DNA-binding protein</fullName>
        <shortName evidence="2">SSB</shortName>
    </recommendedName>
</protein>
<dbReference type="PROSITE" id="PS50935">
    <property type="entry name" value="SSB"/>
    <property type="match status" value="1"/>
</dbReference>
<keyword evidence="6" id="KW-1185">Reference proteome</keyword>
<dbReference type="InterPro" id="IPR000424">
    <property type="entry name" value="Primosome_PriB/ssb"/>
</dbReference>
<dbReference type="KEGG" id="mgod:E7746_14665"/>
<dbReference type="PANTHER" id="PTHR10302">
    <property type="entry name" value="SINGLE-STRANDED DNA-BINDING PROTEIN"/>
    <property type="match status" value="1"/>
</dbReference>
<dbReference type="PANTHER" id="PTHR10302:SF27">
    <property type="entry name" value="SINGLE-STRANDED DNA-BINDING PROTEIN"/>
    <property type="match status" value="1"/>
</dbReference>
<dbReference type="Proteomes" id="UP000297031">
    <property type="component" value="Plasmid pTAA-4-1"/>
</dbReference>
<keyword evidence="1 2" id="KW-0238">DNA-binding</keyword>
<dbReference type="InterPro" id="IPR012340">
    <property type="entry name" value="NA-bd_OB-fold"/>
</dbReference>
<dbReference type="OrthoDB" id="9809878at2"/>
<dbReference type="EMBL" id="CP039394">
    <property type="protein sequence ID" value="QCD37180.1"/>
    <property type="molecule type" value="Genomic_DNA"/>
</dbReference>
<evidence type="ECO:0000256" key="1">
    <source>
        <dbReference type="ARBA" id="ARBA00023125"/>
    </source>
</evidence>
<dbReference type="HAMAP" id="MF_00984">
    <property type="entry name" value="SSB"/>
    <property type="match status" value="1"/>
</dbReference>
<accession>A0A4P7VSD7</accession>
<evidence type="ECO:0000313" key="5">
    <source>
        <dbReference type="EMBL" id="QCD37180.1"/>
    </source>
</evidence>
<sequence length="144" mass="16216">MASVNQVTIIGYVGEDPKIITTSNGKTMATLTVATTERGYTKKDGSTSEDRTEWHNIVLFGKLAEIARDYIRKGAALYIQGKMRTRSYDDKDGIKRYVTEIHADTVQMLDRKSVATSQAPQQYAEQQPQYGYQQPSMNDPDLPF</sequence>
<evidence type="ECO:0000256" key="2">
    <source>
        <dbReference type="HAMAP-Rule" id="MF_00984"/>
    </source>
</evidence>
<dbReference type="GO" id="GO:0003697">
    <property type="term" value="F:single-stranded DNA binding"/>
    <property type="evidence" value="ECO:0007669"/>
    <property type="project" value="UniProtKB-UniRule"/>
</dbReference>
<feature type="compositionally biased region" description="Low complexity" evidence="4">
    <location>
        <begin position="118"/>
        <end position="135"/>
    </location>
</feature>
<dbReference type="SUPFAM" id="SSF50249">
    <property type="entry name" value="Nucleic acid-binding proteins"/>
    <property type="match status" value="1"/>
</dbReference>
<evidence type="ECO:0000313" key="6">
    <source>
        <dbReference type="Proteomes" id="UP000297031"/>
    </source>
</evidence>
<organism evidence="5 6">
    <name type="scientific">Muribaculum gordoncarteri</name>
    <dbReference type="NCBI Taxonomy" id="2530390"/>
    <lineage>
        <taxon>Bacteria</taxon>
        <taxon>Pseudomonadati</taxon>
        <taxon>Bacteroidota</taxon>
        <taxon>Bacteroidia</taxon>
        <taxon>Bacteroidales</taxon>
        <taxon>Muribaculaceae</taxon>
        <taxon>Muribaculum</taxon>
    </lineage>
</organism>
<feature type="region of interest" description="Disordered" evidence="4">
    <location>
        <begin position="112"/>
        <end position="144"/>
    </location>
</feature>
<dbReference type="GO" id="GO:0006260">
    <property type="term" value="P:DNA replication"/>
    <property type="evidence" value="ECO:0007669"/>
    <property type="project" value="InterPro"/>
</dbReference>
<proteinExistence type="inferred from homology"/>
<evidence type="ECO:0000256" key="4">
    <source>
        <dbReference type="SAM" id="MobiDB-lite"/>
    </source>
</evidence>